<reference evidence="11" key="1">
    <citation type="journal article" date="2006" name="PLoS Biol.">
        <title>Macronuclear genome sequence of the ciliate Tetrahymena thermophila, a model eukaryote.</title>
        <authorList>
            <person name="Eisen J.A."/>
            <person name="Coyne R.S."/>
            <person name="Wu M."/>
            <person name="Wu D."/>
            <person name="Thiagarajan M."/>
            <person name="Wortman J.R."/>
            <person name="Badger J.H."/>
            <person name="Ren Q."/>
            <person name="Amedeo P."/>
            <person name="Jones K.M."/>
            <person name="Tallon L.J."/>
            <person name="Delcher A.L."/>
            <person name="Salzberg S.L."/>
            <person name="Silva J.C."/>
            <person name="Haas B.J."/>
            <person name="Majoros W.H."/>
            <person name="Farzad M."/>
            <person name="Carlton J.M."/>
            <person name="Smith R.K. Jr."/>
            <person name="Garg J."/>
            <person name="Pearlman R.E."/>
            <person name="Karrer K.M."/>
            <person name="Sun L."/>
            <person name="Manning G."/>
            <person name="Elde N.C."/>
            <person name="Turkewitz A.P."/>
            <person name="Asai D.J."/>
            <person name="Wilkes D.E."/>
            <person name="Wang Y."/>
            <person name="Cai H."/>
            <person name="Collins K."/>
            <person name="Stewart B.A."/>
            <person name="Lee S.R."/>
            <person name="Wilamowska K."/>
            <person name="Weinberg Z."/>
            <person name="Ruzzo W.L."/>
            <person name="Wloga D."/>
            <person name="Gaertig J."/>
            <person name="Frankel J."/>
            <person name="Tsao C.-C."/>
            <person name="Gorovsky M.A."/>
            <person name="Keeling P.J."/>
            <person name="Waller R.F."/>
            <person name="Patron N.J."/>
            <person name="Cherry J.M."/>
            <person name="Stover N.A."/>
            <person name="Krieger C.J."/>
            <person name="del Toro C."/>
            <person name="Ryder H.F."/>
            <person name="Williamson S.C."/>
            <person name="Barbeau R.A."/>
            <person name="Hamilton E.P."/>
            <person name="Orias E."/>
        </authorList>
    </citation>
    <scope>NUCLEOTIDE SEQUENCE [LARGE SCALE GENOMIC DNA]</scope>
    <source>
        <strain evidence="11">SB210</strain>
    </source>
</reference>
<dbReference type="InterPro" id="IPR008271">
    <property type="entry name" value="Ser/Thr_kinase_AS"/>
</dbReference>
<feature type="compositionally biased region" description="Basic residues" evidence="8">
    <location>
        <begin position="236"/>
        <end position="257"/>
    </location>
</feature>
<keyword evidence="5 10" id="KW-0418">Kinase</keyword>
<evidence type="ECO:0000256" key="2">
    <source>
        <dbReference type="ARBA" id="ARBA00022527"/>
    </source>
</evidence>
<feature type="compositionally biased region" description="Basic and acidic residues" evidence="8">
    <location>
        <begin position="105"/>
        <end position="133"/>
    </location>
</feature>
<evidence type="ECO:0000313" key="11">
    <source>
        <dbReference type="Proteomes" id="UP000009168"/>
    </source>
</evidence>
<feature type="region of interest" description="Disordered" evidence="8">
    <location>
        <begin position="474"/>
        <end position="505"/>
    </location>
</feature>
<protein>
    <recommendedName>
        <fullName evidence="1">non-specific serine/threonine protein kinase</fullName>
        <ecNumber evidence="1">2.7.11.1</ecNumber>
    </recommendedName>
</protein>
<keyword evidence="11" id="KW-1185">Reference proteome</keyword>
<dbReference type="InterPro" id="IPR050494">
    <property type="entry name" value="Ser_Thr_dual-spec_kinase"/>
</dbReference>
<evidence type="ECO:0000256" key="4">
    <source>
        <dbReference type="ARBA" id="ARBA00022741"/>
    </source>
</evidence>
<evidence type="ECO:0000256" key="5">
    <source>
        <dbReference type="ARBA" id="ARBA00022777"/>
    </source>
</evidence>
<dbReference type="PANTHER" id="PTHR24058">
    <property type="entry name" value="DUAL SPECIFICITY PROTEIN KINASE"/>
    <property type="match status" value="1"/>
</dbReference>
<dbReference type="Gene3D" id="3.30.200.20">
    <property type="entry name" value="Phosphorylase Kinase, domain 1"/>
    <property type="match status" value="1"/>
</dbReference>
<feature type="compositionally biased region" description="Basic and acidic residues" evidence="8">
    <location>
        <begin position="47"/>
        <end position="67"/>
    </location>
</feature>
<dbReference type="GO" id="GO:0005524">
    <property type="term" value="F:ATP binding"/>
    <property type="evidence" value="ECO:0007669"/>
    <property type="project" value="UniProtKB-KW"/>
</dbReference>
<dbReference type="CDD" id="cd14135">
    <property type="entry name" value="STKc_PRP4"/>
    <property type="match status" value="1"/>
</dbReference>
<feature type="compositionally biased region" description="Basic residues" evidence="8">
    <location>
        <begin position="35"/>
        <end position="46"/>
    </location>
</feature>
<dbReference type="GO" id="GO:0045292">
    <property type="term" value="P:mRNA cis splicing, via spliceosome"/>
    <property type="evidence" value="ECO:0007669"/>
    <property type="project" value="InterPro"/>
</dbReference>
<feature type="compositionally biased region" description="Polar residues" evidence="8">
    <location>
        <begin position="333"/>
        <end position="347"/>
    </location>
</feature>
<dbReference type="GO" id="GO:0004674">
    <property type="term" value="F:protein serine/threonine kinase activity"/>
    <property type="evidence" value="ECO:0007669"/>
    <property type="project" value="UniProtKB-KW"/>
</dbReference>
<evidence type="ECO:0000313" key="10">
    <source>
        <dbReference type="EMBL" id="EAR92852.2"/>
    </source>
</evidence>
<evidence type="ECO:0000256" key="8">
    <source>
        <dbReference type="SAM" id="MobiDB-lite"/>
    </source>
</evidence>
<feature type="compositionally biased region" description="Low complexity" evidence="8">
    <location>
        <begin position="348"/>
        <end position="357"/>
    </location>
</feature>
<keyword evidence="6" id="KW-0067">ATP-binding</keyword>
<keyword evidence="2" id="KW-0723">Serine/threonine-protein kinase</keyword>
<feature type="compositionally biased region" description="Basic and acidic residues" evidence="8">
    <location>
        <begin position="20"/>
        <end position="34"/>
    </location>
</feature>
<feature type="compositionally biased region" description="Basic and acidic residues" evidence="8">
    <location>
        <begin position="258"/>
        <end position="272"/>
    </location>
</feature>
<dbReference type="Pfam" id="PF00069">
    <property type="entry name" value="Pkinase"/>
    <property type="match status" value="1"/>
</dbReference>
<dbReference type="EMBL" id="GG662740">
    <property type="protein sequence ID" value="EAR92852.2"/>
    <property type="molecule type" value="Genomic_DNA"/>
</dbReference>
<feature type="compositionally biased region" description="Basic residues" evidence="8">
    <location>
        <begin position="68"/>
        <end position="93"/>
    </location>
</feature>
<evidence type="ECO:0000256" key="3">
    <source>
        <dbReference type="ARBA" id="ARBA00022679"/>
    </source>
</evidence>
<feature type="compositionally biased region" description="Acidic residues" evidence="8">
    <location>
        <begin position="299"/>
        <end position="315"/>
    </location>
</feature>
<dbReference type="Proteomes" id="UP000009168">
    <property type="component" value="Unassembled WGS sequence"/>
</dbReference>
<dbReference type="PROSITE" id="PS50011">
    <property type="entry name" value="PROTEIN_KINASE_DOM"/>
    <property type="match status" value="1"/>
</dbReference>
<feature type="compositionally biased region" description="Basic and acidic residues" evidence="8">
    <location>
        <begin position="1"/>
        <end position="11"/>
    </location>
</feature>
<proteinExistence type="inferred from homology"/>
<dbReference type="SUPFAM" id="SSF56112">
    <property type="entry name" value="Protein kinase-like (PK-like)"/>
    <property type="match status" value="1"/>
</dbReference>
<feature type="compositionally biased region" description="Basic and acidic residues" evidence="8">
    <location>
        <begin position="281"/>
        <end position="295"/>
    </location>
</feature>
<dbReference type="STRING" id="312017.I7LUD6"/>
<dbReference type="AlphaFoldDB" id="I7LUD6"/>
<feature type="region of interest" description="Disordered" evidence="8">
    <location>
        <begin position="1"/>
        <end position="404"/>
    </location>
</feature>
<dbReference type="EC" id="2.7.11.1" evidence="1"/>
<evidence type="ECO:0000256" key="7">
    <source>
        <dbReference type="ARBA" id="ARBA00023596"/>
    </source>
</evidence>
<dbReference type="InterPro" id="IPR044092">
    <property type="entry name" value="STKc_PRP4"/>
</dbReference>
<dbReference type="eggNOG" id="KOG0670">
    <property type="taxonomic scope" value="Eukaryota"/>
</dbReference>
<gene>
    <name evidence="10" type="ORF">TTHERM_00294650</name>
</gene>
<dbReference type="KEGG" id="tet:TTHERM_00294650"/>
<dbReference type="InParanoid" id="I7LUD6"/>
<evidence type="ECO:0000256" key="1">
    <source>
        <dbReference type="ARBA" id="ARBA00012513"/>
    </source>
</evidence>
<dbReference type="SMART" id="SM00220">
    <property type="entry name" value="S_TKc"/>
    <property type="match status" value="1"/>
</dbReference>
<dbReference type="FunCoup" id="I7LUD6">
    <property type="interactions" value="49"/>
</dbReference>
<dbReference type="RefSeq" id="XP_001013097.2">
    <property type="nucleotide sequence ID" value="XM_001013097.2"/>
</dbReference>
<feature type="compositionally biased region" description="Basic and acidic residues" evidence="8">
    <location>
        <begin position="157"/>
        <end position="201"/>
    </location>
</feature>
<name>I7LUD6_TETTS</name>
<feature type="domain" description="Protein kinase" evidence="9">
    <location>
        <begin position="553"/>
        <end position="870"/>
    </location>
</feature>
<dbReference type="PANTHER" id="PTHR24058:SF103">
    <property type="entry name" value="SERINE_THREONINE-PROTEIN KINASE PRP4 HOMOLOG"/>
    <property type="match status" value="1"/>
</dbReference>
<dbReference type="InterPro" id="IPR000719">
    <property type="entry name" value="Prot_kinase_dom"/>
</dbReference>
<dbReference type="GeneID" id="7833309"/>
<feature type="compositionally biased region" description="Basic residues" evidence="8">
    <location>
        <begin position="147"/>
        <end position="156"/>
    </location>
</feature>
<dbReference type="OrthoDB" id="3967at2759"/>
<dbReference type="FunFam" id="1.10.510.10:FF:000078">
    <property type="entry name" value="Serine/threonine-protein kinase PRP4 homolog"/>
    <property type="match status" value="1"/>
</dbReference>
<dbReference type="InterPro" id="IPR011009">
    <property type="entry name" value="Kinase-like_dom_sf"/>
</dbReference>
<accession>I7LUD6</accession>
<dbReference type="PROSITE" id="PS00108">
    <property type="entry name" value="PROTEIN_KINASE_ST"/>
    <property type="match status" value="1"/>
</dbReference>
<keyword evidence="3" id="KW-0808">Transferase</keyword>
<dbReference type="Gene3D" id="1.10.510.10">
    <property type="entry name" value="Transferase(Phosphotransferase) domain 1"/>
    <property type="match status" value="1"/>
</dbReference>
<evidence type="ECO:0000259" key="9">
    <source>
        <dbReference type="PROSITE" id="PS50011"/>
    </source>
</evidence>
<feature type="compositionally biased region" description="Basic and acidic residues" evidence="8">
    <location>
        <begin position="358"/>
        <end position="373"/>
    </location>
</feature>
<sequence length="881" mass="103498">MSDKQKKKEDGELSGEEDEYKSPKQKKSDKDDRKKSKRSSRSHSSRRTNDKISDSTKSNKKDKDHKDSSRRRSKSRSKDRKDQQKRKYSRSRSRSYPNDRNGTNSKKDKDRDNAKEKDRKRSKSPTKDKDRKNDRKRSKSPRSSNNGKRKSSRSKSPKREDSRRDKDSKSGYRDNEKKSNYGSNRDRESRRSEENNTRESKQLTLEEEEERNDRYYNDFDDSDSDYYQRVNDRKYKSSRRSKSRSKNRDRKKSKSKGRKDDKNKDKDKERSKNSGNGDNSKSSKDKKEEEAKKAQQPETIDDDEDLNMEIEDSDDERERKKQEFLNMIKVQGMQMQKQEASQTFSKENNQNNQTQNKNDQDVVDDKLKVKDSENLENQNFADENSEEQLFDDTGLNPNDVLDDDDVNIANTINDDYKEEVDESHSLTHRHSIDKAQLDHLKFLEDMRNQEIKGGIPDMPEQPILKQKRKSINSEKLEGKFSNNDQLDEENKLHKLDDQEDSEEETDMFGDDIDKIINKSNDGKLQIVKGANAECDDEQNYFKILIGEVLNGKYRVIQKCGKGVFANVCKAEQLDNGKMVAIKILRSNEIMRDSGEREKEIIQKLNLNDKNDRKHIVRLKNVFEHQKHMCLVFECFAMNLRDALKEYGKGKGFSLDVVRSYAYQIFVALTHLKKNNYIHADLKPDNLLISEDTKTLKMCDFGTALPIEENGIIKYLQSRFYRAPEVLIGYPPYNQIDVWSVGVTLYEIYTQKILFDGSTNNEMLKLIMDSRGKFNKKMLQNGKYVEEYFDQNYNFKYTYVDKQTNQKYTTIITYGDIPKKDIYRLLQENKDGINLENQKKLSQFKDFLDKCLQLDPKNRITPEEALEHPFLKLNTTNPTKPK</sequence>
<organism evidence="10 11">
    <name type="scientific">Tetrahymena thermophila (strain SB210)</name>
    <dbReference type="NCBI Taxonomy" id="312017"/>
    <lineage>
        <taxon>Eukaryota</taxon>
        <taxon>Sar</taxon>
        <taxon>Alveolata</taxon>
        <taxon>Ciliophora</taxon>
        <taxon>Intramacronucleata</taxon>
        <taxon>Oligohymenophorea</taxon>
        <taxon>Hymenostomatida</taxon>
        <taxon>Tetrahymenina</taxon>
        <taxon>Tetrahymenidae</taxon>
        <taxon>Tetrahymena</taxon>
    </lineage>
</organism>
<keyword evidence="4" id="KW-0547">Nucleotide-binding</keyword>
<evidence type="ECO:0000256" key="6">
    <source>
        <dbReference type="ARBA" id="ARBA00022840"/>
    </source>
</evidence>
<comment type="similarity">
    <text evidence="7">Belongs to the protein kinase superfamily. CMGC Ser/Thr protein kinase family.</text>
</comment>